<evidence type="ECO:0008006" key="3">
    <source>
        <dbReference type="Google" id="ProtNLM"/>
    </source>
</evidence>
<dbReference type="RefSeq" id="WP_085424113.1">
    <property type="nucleotide sequence ID" value="NZ_FXAF01000011.1"/>
</dbReference>
<keyword evidence="2" id="KW-1185">Reference proteome</keyword>
<dbReference type="STRING" id="464029.SAMN02982989_3410"/>
<organism evidence="1 2">
    <name type="scientific">Xaviernesmea oryzae</name>
    <dbReference type="NCBI Taxonomy" id="464029"/>
    <lineage>
        <taxon>Bacteria</taxon>
        <taxon>Pseudomonadati</taxon>
        <taxon>Pseudomonadota</taxon>
        <taxon>Alphaproteobacteria</taxon>
        <taxon>Hyphomicrobiales</taxon>
        <taxon>Rhizobiaceae</taxon>
        <taxon>Rhizobium/Agrobacterium group</taxon>
        <taxon>Xaviernesmea</taxon>
    </lineage>
</organism>
<sequence>MASPSKVTWVDRGWQPVAIGFCPSEQAWHREMKRLNSSAPWPDVPNAGGHTQWLENDATGEAVIIVVVHADAQRDALEVIMTIVHEAVHVWQFLCQHIGEKSPGIEMEAYGIENIARGLIEAYCKTQGKGKVWA</sequence>
<accession>A0A1X7G8F3</accession>
<dbReference type="Proteomes" id="UP000192903">
    <property type="component" value="Unassembled WGS sequence"/>
</dbReference>
<gene>
    <name evidence="1" type="ORF">SAMN02982989_3410</name>
</gene>
<evidence type="ECO:0000313" key="1">
    <source>
        <dbReference type="EMBL" id="SMF65825.1"/>
    </source>
</evidence>
<reference evidence="2" key="1">
    <citation type="submission" date="2017-04" db="EMBL/GenBank/DDBJ databases">
        <authorList>
            <person name="Varghese N."/>
            <person name="Submissions S."/>
        </authorList>
    </citation>
    <scope>NUCLEOTIDE SEQUENCE [LARGE SCALE GENOMIC DNA]</scope>
    <source>
        <strain evidence="2">B4P</strain>
    </source>
</reference>
<protein>
    <recommendedName>
        <fullName evidence="3">SprT-like domain-containing protein</fullName>
    </recommendedName>
</protein>
<name>A0A1X7G8F3_9HYPH</name>
<dbReference type="EMBL" id="FXAF01000011">
    <property type="protein sequence ID" value="SMF65825.1"/>
    <property type="molecule type" value="Genomic_DNA"/>
</dbReference>
<proteinExistence type="predicted"/>
<dbReference type="AlphaFoldDB" id="A0A1X7G8F3"/>
<evidence type="ECO:0000313" key="2">
    <source>
        <dbReference type="Proteomes" id="UP000192903"/>
    </source>
</evidence>
<dbReference type="OrthoDB" id="6689757at2"/>